<dbReference type="Proteomes" id="UP000524462">
    <property type="component" value="Unassembled WGS sequence"/>
</dbReference>
<sequence length="271" mass="32152">MKSLEDVSLLIIGYDPYRDVWDHYFELLNKYWSDRPKTYLATNILTPDYIGVTVLPTSQDAEWSKKVYDSLDYIDTKYVILLLEDFFTTRKVDNSRISDLMEIIKENQIQYCKLLNQAKFRGEKFKEYGHLRISEKSDMYAISLQPAVWEKSFLKECVGPENYNAWIFELYKARTLNVNNDKINVLSDDRNILEITHAIVQSNYLRKAVRVFNKQNYKLNFSQRGVMSVSDTLKYRSKIFFAQYIPKALWKPFKAVGRILNINFVSDKYKR</sequence>
<accession>A0A7V9WT70</accession>
<gene>
    <name evidence="1" type="ORF">H1B29_09045</name>
</gene>
<protein>
    <submittedName>
        <fullName evidence="1">Uncharacterized protein</fullName>
    </submittedName>
</protein>
<name>A0A7V9WT70_STRPO</name>
<reference evidence="1 2" key="1">
    <citation type="submission" date="2020-07" db="EMBL/GenBank/DDBJ databases">
        <title>Molecular and genomic characterization of Streptococcus porcinus isolated from diseased swine in Brazil.</title>
        <authorList>
            <person name="Moreno L.Z."/>
            <person name="Matajira C.E.C."/>
            <person name="Poor A.P."/>
            <person name="Dutra M.C."/>
            <person name="Moreno A.M."/>
        </authorList>
    </citation>
    <scope>NUCLEOTIDE SEQUENCE [LARGE SCALE GENOMIC DNA]</scope>
    <source>
        <strain evidence="1 2">SP0816-2</strain>
    </source>
</reference>
<evidence type="ECO:0000313" key="2">
    <source>
        <dbReference type="Proteomes" id="UP000524462"/>
    </source>
</evidence>
<comment type="caution">
    <text evidence="1">The sequence shown here is derived from an EMBL/GenBank/DDBJ whole genome shotgun (WGS) entry which is preliminary data.</text>
</comment>
<dbReference type="EMBL" id="JACEGE010000024">
    <property type="protein sequence ID" value="MBA2796622.1"/>
    <property type="molecule type" value="Genomic_DNA"/>
</dbReference>
<organism evidence="1 2">
    <name type="scientific">Streptococcus porcinus</name>
    <dbReference type="NCBI Taxonomy" id="1340"/>
    <lineage>
        <taxon>Bacteria</taxon>
        <taxon>Bacillati</taxon>
        <taxon>Bacillota</taxon>
        <taxon>Bacilli</taxon>
        <taxon>Lactobacillales</taxon>
        <taxon>Streptococcaceae</taxon>
        <taxon>Streptococcus</taxon>
    </lineage>
</organism>
<dbReference type="AlphaFoldDB" id="A0A7V9WT70"/>
<proteinExistence type="predicted"/>
<dbReference type="RefSeq" id="WP_181460530.1">
    <property type="nucleotide sequence ID" value="NZ_JACEGE010000024.1"/>
</dbReference>
<evidence type="ECO:0000313" key="1">
    <source>
        <dbReference type="EMBL" id="MBA2796622.1"/>
    </source>
</evidence>